<dbReference type="Proteomes" id="UP000186955">
    <property type="component" value="Unassembled WGS sequence"/>
</dbReference>
<accession>A0A1Q5UQ58</accession>
<keyword evidence="2" id="KW-0812">Transmembrane</keyword>
<dbReference type="GO" id="GO:0031177">
    <property type="term" value="F:phosphopantetheine binding"/>
    <property type="evidence" value="ECO:0007669"/>
    <property type="project" value="TreeGrafter"/>
</dbReference>
<dbReference type="SUPFAM" id="SSF56801">
    <property type="entry name" value="Acetyl-CoA synthetase-like"/>
    <property type="match status" value="1"/>
</dbReference>
<feature type="transmembrane region" description="Helical" evidence="2">
    <location>
        <begin position="12"/>
        <end position="36"/>
    </location>
</feature>
<dbReference type="PANTHER" id="PTHR45527:SF3">
    <property type="entry name" value="SIDEROPHORE SYNTHETASE (EUROFUNG)"/>
    <property type="match status" value="1"/>
</dbReference>
<reference evidence="3 4" key="1">
    <citation type="submission" date="2016-10" db="EMBL/GenBank/DDBJ databases">
        <title>Genome sequence of the ascomycete fungus Penicillium subrubescens.</title>
        <authorList>
            <person name="De Vries R.P."/>
            <person name="Peng M."/>
            <person name="Dilokpimol A."/>
            <person name="Hilden K."/>
            <person name="Makela M.R."/>
            <person name="Grigoriev I."/>
            <person name="Riley R."/>
            <person name="Granchi Z."/>
        </authorList>
    </citation>
    <scope>NUCLEOTIDE SEQUENCE [LARGE SCALE GENOMIC DNA]</scope>
    <source>
        <strain evidence="3 4">CBS 132785</strain>
    </source>
</reference>
<dbReference type="AlphaFoldDB" id="A0A1Q5UQ58"/>
<dbReference type="EMBL" id="MNBE01000078">
    <property type="protein sequence ID" value="OKP14617.1"/>
    <property type="molecule type" value="Genomic_DNA"/>
</dbReference>
<dbReference type="GO" id="GO:0044550">
    <property type="term" value="P:secondary metabolite biosynthetic process"/>
    <property type="evidence" value="ECO:0007669"/>
    <property type="project" value="TreeGrafter"/>
</dbReference>
<proteinExistence type="predicted"/>
<evidence type="ECO:0008006" key="5">
    <source>
        <dbReference type="Google" id="ProtNLM"/>
    </source>
</evidence>
<evidence type="ECO:0000313" key="3">
    <source>
        <dbReference type="EMBL" id="OKP14617.1"/>
    </source>
</evidence>
<sequence>MGLNATSRVFQFASYAFDASVFEYLACLVMGGTLYIPLDSARSDSVTDTINEF</sequence>
<evidence type="ECO:0000256" key="2">
    <source>
        <dbReference type="SAM" id="Phobius"/>
    </source>
</evidence>
<dbReference type="GO" id="GO:0016874">
    <property type="term" value="F:ligase activity"/>
    <property type="evidence" value="ECO:0007669"/>
    <property type="project" value="UniProtKB-KW"/>
</dbReference>
<dbReference type="Gene3D" id="3.40.50.980">
    <property type="match status" value="1"/>
</dbReference>
<dbReference type="GO" id="GO:0005737">
    <property type="term" value="C:cytoplasm"/>
    <property type="evidence" value="ECO:0007669"/>
    <property type="project" value="TreeGrafter"/>
</dbReference>
<name>A0A1Q5UQ58_9EURO</name>
<keyword evidence="1" id="KW-0436">Ligase</keyword>
<gene>
    <name evidence="3" type="ORF">PENSUB_13872</name>
</gene>
<evidence type="ECO:0000313" key="4">
    <source>
        <dbReference type="Proteomes" id="UP000186955"/>
    </source>
</evidence>
<organism evidence="3 4">
    <name type="scientific">Penicillium subrubescens</name>
    <dbReference type="NCBI Taxonomy" id="1316194"/>
    <lineage>
        <taxon>Eukaryota</taxon>
        <taxon>Fungi</taxon>
        <taxon>Dikarya</taxon>
        <taxon>Ascomycota</taxon>
        <taxon>Pezizomycotina</taxon>
        <taxon>Eurotiomycetes</taxon>
        <taxon>Eurotiomycetidae</taxon>
        <taxon>Eurotiales</taxon>
        <taxon>Aspergillaceae</taxon>
        <taxon>Penicillium</taxon>
    </lineage>
</organism>
<dbReference type="PANTHER" id="PTHR45527">
    <property type="entry name" value="NONRIBOSOMAL PEPTIDE SYNTHETASE"/>
    <property type="match status" value="1"/>
</dbReference>
<evidence type="ECO:0000256" key="1">
    <source>
        <dbReference type="ARBA" id="ARBA00022598"/>
    </source>
</evidence>
<keyword evidence="4" id="KW-1185">Reference proteome</keyword>
<keyword evidence="2" id="KW-0472">Membrane</keyword>
<comment type="caution">
    <text evidence="3">The sequence shown here is derived from an EMBL/GenBank/DDBJ whole genome shotgun (WGS) entry which is preliminary data.</text>
</comment>
<protein>
    <recommendedName>
        <fullName evidence="5">AMP-dependent synthetase/ligase domain-containing protein</fullName>
    </recommendedName>
</protein>
<keyword evidence="2" id="KW-1133">Transmembrane helix</keyword>
<dbReference type="GO" id="GO:0043041">
    <property type="term" value="P:amino acid activation for nonribosomal peptide biosynthetic process"/>
    <property type="evidence" value="ECO:0007669"/>
    <property type="project" value="TreeGrafter"/>
</dbReference>